<dbReference type="Pfam" id="PF07702">
    <property type="entry name" value="UTRA"/>
    <property type="match status" value="1"/>
</dbReference>
<dbReference type="AlphaFoldDB" id="N2C050"/>
<dbReference type="CDD" id="cd07377">
    <property type="entry name" value="WHTH_GntR"/>
    <property type="match status" value="1"/>
</dbReference>
<dbReference type="InterPro" id="IPR050679">
    <property type="entry name" value="Bact_HTH_transcr_reg"/>
</dbReference>
<accession>N2C050</accession>
<dbReference type="RefSeq" id="WP_002562852.1">
    <property type="nucleotide sequence ID" value="NZ_KB822533.1"/>
</dbReference>
<evidence type="ECO:0000313" key="5">
    <source>
        <dbReference type="EMBL" id="EMZ42519.1"/>
    </source>
</evidence>
<dbReference type="InterPro" id="IPR036390">
    <property type="entry name" value="WH_DNA-bd_sf"/>
</dbReference>
<dbReference type="PROSITE" id="PS50949">
    <property type="entry name" value="HTH_GNTR"/>
    <property type="match status" value="1"/>
</dbReference>
<dbReference type="OrthoDB" id="7363114at2"/>
<keyword evidence="1" id="KW-0805">Transcription regulation</keyword>
<protein>
    <recommendedName>
        <fullName evidence="4">HTH gntR-type domain-containing protein</fullName>
    </recommendedName>
</protein>
<feature type="domain" description="HTH gntR-type" evidence="4">
    <location>
        <begin position="3"/>
        <end position="71"/>
    </location>
</feature>
<name>N2C050_9ACTN</name>
<dbReference type="FunFam" id="1.10.10.10:FF:000079">
    <property type="entry name" value="GntR family transcriptional regulator"/>
    <property type="match status" value="1"/>
</dbReference>
<dbReference type="HOGENOM" id="CLU_063236_8_2_11"/>
<dbReference type="GO" id="GO:0045892">
    <property type="term" value="P:negative regulation of DNA-templated transcription"/>
    <property type="evidence" value="ECO:0007669"/>
    <property type="project" value="TreeGrafter"/>
</dbReference>
<gene>
    <name evidence="5" type="ORF">HMPREF1091_00077</name>
</gene>
<dbReference type="InterPro" id="IPR036388">
    <property type="entry name" value="WH-like_DNA-bd_sf"/>
</dbReference>
<dbReference type="Proteomes" id="UP000012651">
    <property type="component" value="Unassembled WGS sequence"/>
</dbReference>
<dbReference type="PATRIC" id="fig|997872.3.peg.78"/>
<evidence type="ECO:0000259" key="4">
    <source>
        <dbReference type="PROSITE" id="PS50949"/>
    </source>
</evidence>
<evidence type="ECO:0000313" key="6">
    <source>
        <dbReference type="Proteomes" id="UP000012651"/>
    </source>
</evidence>
<dbReference type="PRINTS" id="PR00035">
    <property type="entry name" value="HTHGNTR"/>
</dbReference>
<dbReference type="InterPro" id="IPR028978">
    <property type="entry name" value="Chorismate_lyase_/UTRA_dom_sf"/>
</dbReference>
<sequence length="236" mass="26978">MPSPLYQQIYEEIQSSIETGEYVEDQMLPTEKELIEKYGVSRITVRRAIEDLCADGYLIKRQGKGTFVAPPHMSRAFLQSNLVQSFTDLCASVSVKPGAHVISREIVPAREQEREFLGLPEGALLLYIKRIRTADDMAIFEENLFWPYEGFTELFSADLEDVSIFAAMKDLTGRYPKSTYKRTIEAVNANVRQASNLSIQPRSALLYLHVLFLDQNKKPLCIGKQYYVGSRYQFDI</sequence>
<dbReference type="Gene3D" id="3.40.1410.10">
    <property type="entry name" value="Chorismate lyase-like"/>
    <property type="match status" value="1"/>
</dbReference>
<dbReference type="SMART" id="SM00345">
    <property type="entry name" value="HTH_GNTR"/>
    <property type="match status" value="1"/>
</dbReference>
<dbReference type="GO" id="GO:0003700">
    <property type="term" value="F:DNA-binding transcription factor activity"/>
    <property type="evidence" value="ECO:0007669"/>
    <property type="project" value="InterPro"/>
</dbReference>
<dbReference type="PANTHER" id="PTHR44846:SF1">
    <property type="entry name" value="MANNOSYL-D-GLYCERATE TRANSPORT_METABOLISM SYSTEM REPRESSOR MNGR-RELATED"/>
    <property type="match status" value="1"/>
</dbReference>
<evidence type="ECO:0000256" key="3">
    <source>
        <dbReference type="ARBA" id="ARBA00023163"/>
    </source>
</evidence>
<dbReference type="EMBL" id="AGXC01000001">
    <property type="protein sequence ID" value="EMZ42519.1"/>
    <property type="molecule type" value="Genomic_DNA"/>
</dbReference>
<dbReference type="SMART" id="SM00866">
    <property type="entry name" value="UTRA"/>
    <property type="match status" value="1"/>
</dbReference>
<comment type="caution">
    <text evidence="5">The sequence shown here is derived from an EMBL/GenBank/DDBJ whole genome shotgun (WGS) entry which is preliminary data.</text>
</comment>
<dbReference type="Pfam" id="PF00392">
    <property type="entry name" value="GntR"/>
    <property type="match status" value="1"/>
</dbReference>
<dbReference type="PANTHER" id="PTHR44846">
    <property type="entry name" value="MANNOSYL-D-GLYCERATE TRANSPORT/METABOLISM SYSTEM REPRESSOR MNGR-RELATED"/>
    <property type="match status" value="1"/>
</dbReference>
<proteinExistence type="predicted"/>
<dbReference type="GO" id="GO:0003677">
    <property type="term" value="F:DNA binding"/>
    <property type="evidence" value="ECO:0007669"/>
    <property type="project" value="UniProtKB-KW"/>
</dbReference>
<dbReference type="SUPFAM" id="SSF46785">
    <property type="entry name" value="Winged helix' DNA-binding domain"/>
    <property type="match status" value="1"/>
</dbReference>
<dbReference type="Gene3D" id="1.10.10.10">
    <property type="entry name" value="Winged helix-like DNA-binding domain superfamily/Winged helix DNA-binding domain"/>
    <property type="match status" value="1"/>
</dbReference>
<keyword evidence="2" id="KW-0238">DNA-binding</keyword>
<evidence type="ECO:0000256" key="2">
    <source>
        <dbReference type="ARBA" id="ARBA00023125"/>
    </source>
</evidence>
<keyword evidence="6" id="KW-1185">Reference proteome</keyword>
<dbReference type="InterPro" id="IPR000524">
    <property type="entry name" value="Tscrpt_reg_HTH_GntR"/>
</dbReference>
<dbReference type="SUPFAM" id="SSF64288">
    <property type="entry name" value="Chorismate lyase-like"/>
    <property type="match status" value="1"/>
</dbReference>
<evidence type="ECO:0000256" key="1">
    <source>
        <dbReference type="ARBA" id="ARBA00023015"/>
    </source>
</evidence>
<dbReference type="InterPro" id="IPR011663">
    <property type="entry name" value="UTRA"/>
</dbReference>
<organism evidence="5 6">
    <name type="scientific">Atopobium minutum 10063974</name>
    <dbReference type="NCBI Taxonomy" id="997872"/>
    <lineage>
        <taxon>Bacteria</taxon>
        <taxon>Bacillati</taxon>
        <taxon>Actinomycetota</taxon>
        <taxon>Coriobacteriia</taxon>
        <taxon>Coriobacteriales</taxon>
        <taxon>Atopobiaceae</taxon>
        <taxon>Atopobium</taxon>
    </lineage>
</organism>
<keyword evidence="3" id="KW-0804">Transcription</keyword>
<reference evidence="5 6" key="1">
    <citation type="submission" date="2013-03" db="EMBL/GenBank/DDBJ databases">
        <title>The Genome Sequence of Atopobium minutum 10063974.</title>
        <authorList>
            <consortium name="The Broad Institute Genome Sequencing Platform"/>
            <person name="Earl A."/>
            <person name="Ward D."/>
            <person name="Feldgarden M."/>
            <person name="Gevers D."/>
            <person name="Lambert T."/>
            <person name="Marvaud J.-C."/>
            <person name="Courvalin P."/>
            <person name="Walker B."/>
            <person name="Young S.K."/>
            <person name="Zeng Q."/>
            <person name="Gargeya S."/>
            <person name="Fitzgerald M."/>
            <person name="Haas B."/>
            <person name="Abouelleil A."/>
            <person name="Alvarado L."/>
            <person name="Arachchi H.M."/>
            <person name="Berlin A.M."/>
            <person name="Chapman S.B."/>
            <person name="Dewar J."/>
            <person name="Goldberg J."/>
            <person name="Griggs A."/>
            <person name="Gujja S."/>
            <person name="Hansen M."/>
            <person name="Howarth C."/>
            <person name="Imamovic A."/>
            <person name="Larimer J."/>
            <person name="McCowan C."/>
            <person name="Murphy C."/>
            <person name="Neiman D."/>
            <person name="Pearson M."/>
            <person name="Priest M."/>
            <person name="Roberts A."/>
            <person name="Saif S."/>
            <person name="Shea T."/>
            <person name="Sisk P."/>
            <person name="Sykes S."/>
            <person name="Wortman J."/>
            <person name="Nusbaum C."/>
            <person name="Birren B."/>
        </authorList>
    </citation>
    <scope>NUCLEOTIDE SEQUENCE [LARGE SCALE GENOMIC DNA]</scope>
    <source>
        <strain evidence="5 6">10063974</strain>
    </source>
</reference>